<organism evidence="2 3">
    <name type="scientific">Escherichia phage G_AB-2017</name>
    <dbReference type="NCBI Taxonomy" id="1933113"/>
    <lineage>
        <taxon>Viruses</taxon>
        <taxon>Duplodnaviria</taxon>
        <taxon>Heunggongvirae</taxon>
        <taxon>Uroviricota</taxon>
        <taxon>Caudoviricetes</taxon>
        <taxon>Sarkviridae</taxon>
        <taxon>Guernseyvirinae</taxon>
        <taxon>Kagunavirus</taxon>
        <taxon>Kagunavirus GAB2017</taxon>
    </lineage>
</organism>
<proteinExistence type="predicted"/>
<dbReference type="GO" id="GO:0016301">
    <property type="term" value="F:kinase activity"/>
    <property type="evidence" value="ECO:0007669"/>
    <property type="project" value="UniProtKB-KW"/>
</dbReference>
<reference evidence="2 3" key="1">
    <citation type="submission" date="2016-11" db="EMBL/GenBank/DDBJ databases">
        <title>Biological and genomic characterization of a historic collection of therapeutic Escherichia coli bacteriophage.</title>
        <authorList>
            <person name="Baig A."/>
            <person name="Colom J."/>
            <person name="Atterbury R."/>
            <person name="Barrow P."/>
        </authorList>
    </citation>
    <scope>NUCLEOTIDE SEQUENCE [LARGE SCALE GENOMIC DNA]</scope>
</reference>
<dbReference type="InterPro" id="IPR036412">
    <property type="entry name" value="HAD-like_sf"/>
</dbReference>
<protein>
    <submittedName>
        <fullName evidence="2">Kinase-phosphatase</fullName>
    </submittedName>
</protein>
<feature type="domain" description="Polynucleotide kinase PNKP phosphatase" evidence="1">
    <location>
        <begin position="3"/>
        <end position="144"/>
    </location>
</feature>
<gene>
    <name evidence="2" type="ORF">G_11</name>
</gene>
<dbReference type="Pfam" id="PF25109">
    <property type="entry name" value="HAD_PNKP"/>
    <property type="match status" value="1"/>
</dbReference>
<keyword evidence="3" id="KW-1185">Reference proteome</keyword>
<name>A0A1Q1PUN0_9CAUD</name>
<dbReference type="InterPro" id="IPR023214">
    <property type="entry name" value="HAD_sf"/>
</dbReference>
<dbReference type="Gene3D" id="3.40.50.1000">
    <property type="entry name" value="HAD superfamily/HAD-like"/>
    <property type="match status" value="1"/>
</dbReference>
<dbReference type="EMBL" id="KY295895">
    <property type="protein sequence ID" value="AQN31768.1"/>
    <property type="molecule type" value="Genomic_DNA"/>
</dbReference>
<keyword evidence="2" id="KW-0418">Kinase</keyword>
<keyword evidence="2" id="KW-0808">Transferase</keyword>
<dbReference type="InterPro" id="IPR056782">
    <property type="entry name" value="HAD_PNKP"/>
</dbReference>
<dbReference type="Proteomes" id="UP000223204">
    <property type="component" value="Segment"/>
</dbReference>
<evidence type="ECO:0000259" key="1">
    <source>
        <dbReference type="Pfam" id="PF25109"/>
    </source>
</evidence>
<sequence length="161" mass="18557">MKDIVIFDLDGTLADGTHRLHLLPKDNYGETWAWKPFNMACKDDAPIKDNIELCNALNRRYAVIILTGRSDDAEKETRMWLQRHRVEFYQLIMRSKHDNRKDIVIKEEVLRAIGPERILCAFDDSPAVIKHFRGLGITTHAVTEYDCNGNSTHLKPHGSDK</sequence>
<evidence type="ECO:0000313" key="2">
    <source>
        <dbReference type="EMBL" id="AQN31768.1"/>
    </source>
</evidence>
<evidence type="ECO:0000313" key="3">
    <source>
        <dbReference type="Proteomes" id="UP000223204"/>
    </source>
</evidence>
<accession>A0A1Q1PUN0</accession>
<dbReference type="SUPFAM" id="SSF56784">
    <property type="entry name" value="HAD-like"/>
    <property type="match status" value="1"/>
</dbReference>